<evidence type="ECO:0000313" key="1">
    <source>
        <dbReference type="EMBL" id="QEG09401.1"/>
    </source>
</evidence>
<evidence type="ECO:0000313" key="2">
    <source>
        <dbReference type="Proteomes" id="UP000322840"/>
    </source>
</evidence>
<protein>
    <submittedName>
        <fullName evidence="1">Uncharacterized protein</fullName>
    </submittedName>
</protein>
<proteinExistence type="predicted"/>
<reference evidence="2" key="1">
    <citation type="submission" date="2019-06" db="EMBL/GenBank/DDBJ databases">
        <title>The Complete Genome of Proteus mirabilis Siphophage Saba.</title>
        <authorList>
            <person name="Nyugen J."/>
            <person name="Harb L."/>
            <person name="Moreland R."/>
            <person name="Liu M."/>
            <person name="Ramsey J."/>
        </authorList>
    </citation>
    <scope>NUCLEOTIDE SEQUENCE [LARGE SCALE GENOMIC DNA]</scope>
</reference>
<dbReference type="EMBL" id="MN062188">
    <property type="protein sequence ID" value="QEG09401.1"/>
    <property type="molecule type" value="Genomic_DNA"/>
</dbReference>
<sequence>MRLMKYGKYDYRDPAKAEHRLYAIPAGVRVGYIVKPDGVTASTYDDNGFADMDITGFAPVFESLLMKTWEVMRDRAIDLGGLTLKESKCYASGIVVDGYLLDTQKGFNGSADKTMDALDEWLLDEFEITDEYTTQLRINAITSVKSATAGRDDKDQLFRRANLRTALGKTGANVRVVREGKQLIDVPGFIIELNDIVAADWGSKLGGVAWPKGELFEKQLDNCFDHGNVGALDFDTLRSWNIANSTFQRITEDATL</sequence>
<name>A0A5B9ND61_9CAUD</name>
<keyword evidence="2" id="KW-1185">Reference proteome</keyword>
<accession>A0A5B9ND61</accession>
<organism evidence="1 2">
    <name type="scientific">Proteus phage Saba</name>
    <dbReference type="NCBI Taxonomy" id="2596672"/>
    <lineage>
        <taxon>Viruses</taxon>
        <taxon>Duplodnaviria</taxon>
        <taxon>Heunggongvirae</taxon>
        <taxon>Uroviricota</taxon>
        <taxon>Caudoviricetes</taxon>
        <taxon>Casjensviridae</taxon>
        <taxon>Cenphatecvirus</taxon>
        <taxon>Cenphatecvirus saba</taxon>
    </lineage>
</organism>
<gene>
    <name evidence="1" type="ORF">CPT_Saba_028</name>
</gene>
<dbReference type="Proteomes" id="UP000322840">
    <property type="component" value="Segment"/>
</dbReference>